<protein>
    <submittedName>
        <fullName evidence="1">Uncharacterized protein</fullName>
    </submittedName>
</protein>
<gene>
    <name evidence="1" type="ORF">ACH47G_00040</name>
</gene>
<sequence length="169" mass="18245">MATIEDAVVVFTGKSPEQILSEGGSQAWKLDPSRAKKCTWLVCTQNAHNYEDYAKGNEPHGSAFLVGRISRISPALEDEGRWMIEFSEYARISQPNVWAGDRNPVRYTNLGALGIDLEGVDFQGMERDTATTKPTAPAASVGLTIAQAKAGLAETYGVGVDSIEIVIRG</sequence>
<comment type="caution">
    <text evidence="1">The sequence shown here is derived from an EMBL/GenBank/DDBJ whole genome shotgun (WGS) entry which is preliminary data.</text>
</comment>
<dbReference type="Proteomes" id="UP001611450">
    <property type="component" value="Unassembled WGS sequence"/>
</dbReference>
<proteinExistence type="predicted"/>
<organism evidence="1 2">
    <name type="scientific">Nocardia beijingensis</name>
    <dbReference type="NCBI Taxonomy" id="95162"/>
    <lineage>
        <taxon>Bacteria</taxon>
        <taxon>Bacillati</taxon>
        <taxon>Actinomycetota</taxon>
        <taxon>Actinomycetes</taxon>
        <taxon>Mycobacteriales</taxon>
        <taxon>Nocardiaceae</taxon>
        <taxon>Nocardia</taxon>
    </lineage>
</organism>
<accession>A0ABW7W785</accession>
<dbReference type="EMBL" id="JBIRXV010000001">
    <property type="protein sequence ID" value="MFI2318860.1"/>
    <property type="molecule type" value="Genomic_DNA"/>
</dbReference>
<reference evidence="1 2" key="1">
    <citation type="submission" date="2024-10" db="EMBL/GenBank/DDBJ databases">
        <title>The Natural Products Discovery Center: Release of the First 8490 Sequenced Strains for Exploring Actinobacteria Biosynthetic Diversity.</title>
        <authorList>
            <person name="Kalkreuter E."/>
            <person name="Kautsar S.A."/>
            <person name="Yang D."/>
            <person name="Bader C.D."/>
            <person name="Teijaro C.N."/>
            <person name="Fluegel L."/>
            <person name="Davis C.M."/>
            <person name="Simpson J.R."/>
            <person name="Lauterbach L."/>
            <person name="Steele A.D."/>
            <person name="Gui C."/>
            <person name="Meng S."/>
            <person name="Li G."/>
            <person name="Viehrig K."/>
            <person name="Ye F."/>
            <person name="Su P."/>
            <person name="Kiefer A.F."/>
            <person name="Nichols A."/>
            <person name="Cepeda A.J."/>
            <person name="Yan W."/>
            <person name="Fan B."/>
            <person name="Jiang Y."/>
            <person name="Adhikari A."/>
            <person name="Zheng C.-J."/>
            <person name="Schuster L."/>
            <person name="Cowan T.M."/>
            <person name="Smanski M.J."/>
            <person name="Chevrette M.G."/>
            <person name="De Carvalho L.P.S."/>
            <person name="Shen B."/>
        </authorList>
    </citation>
    <scope>NUCLEOTIDE SEQUENCE [LARGE SCALE GENOMIC DNA]</scope>
    <source>
        <strain evidence="1 2">NPDC019626</strain>
    </source>
</reference>
<name>A0ABW7W785_9NOCA</name>
<evidence type="ECO:0000313" key="1">
    <source>
        <dbReference type="EMBL" id="MFI2318860.1"/>
    </source>
</evidence>
<dbReference type="RefSeq" id="WP_396946244.1">
    <property type="nucleotide sequence ID" value="NZ_JBIRXV010000001.1"/>
</dbReference>
<keyword evidence="2" id="KW-1185">Reference proteome</keyword>
<evidence type="ECO:0000313" key="2">
    <source>
        <dbReference type="Proteomes" id="UP001611450"/>
    </source>
</evidence>